<comment type="catalytic activity">
    <reaction evidence="1">
        <text>Hydrolysis of alkylated DNA, releasing 3-methyladenine, 3-methylguanine, 7-methylguanine and 7-methyladenine.</text>
        <dbReference type="EC" id="3.2.2.21"/>
    </reaction>
</comment>
<evidence type="ECO:0000313" key="16">
    <source>
        <dbReference type="EMBL" id="MDD0815015.1"/>
    </source>
</evidence>
<keyword evidence="6" id="KW-0479">Metal-binding</keyword>
<evidence type="ECO:0000256" key="12">
    <source>
        <dbReference type="ARBA" id="ARBA00023163"/>
    </source>
</evidence>
<dbReference type="InterPro" id="IPR010316">
    <property type="entry name" value="AlkA_N"/>
</dbReference>
<evidence type="ECO:0000256" key="13">
    <source>
        <dbReference type="ARBA" id="ARBA00023204"/>
    </source>
</evidence>
<evidence type="ECO:0000256" key="9">
    <source>
        <dbReference type="ARBA" id="ARBA00023015"/>
    </source>
</evidence>
<dbReference type="InterPro" id="IPR023170">
    <property type="entry name" value="HhH_base_excis_C"/>
</dbReference>
<dbReference type="PANTHER" id="PTHR43003:SF13">
    <property type="entry name" value="DNA-3-METHYLADENINE GLYCOSYLASE 2"/>
    <property type="match status" value="1"/>
</dbReference>
<protein>
    <recommendedName>
        <fullName evidence="3">DNA-3-methyladenine glycosylase II</fullName>
        <ecNumber evidence="3">3.2.2.21</ecNumber>
    </recommendedName>
</protein>
<dbReference type="Gene3D" id="1.10.340.30">
    <property type="entry name" value="Hypothetical protein, domain 2"/>
    <property type="match status" value="1"/>
</dbReference>
<dbReference type="Gene3D" id="3.40.10.10">
    <property type="entry name" value="DNA Methylphosphotriester Repair Domain"/>
    <property type="match status" value="1"/>
</dbReference>
<dbReference type="SMART" id="SM00478">
    <property type="entry name" value="ENDO3c"/>
    <property type="match status" value="1"/>
</dbReference>
<evidence type="ECO:0000256" key="3">
    <source>
        <dbReference type="ARBA" id="ARBA00012000"/>
    </source>
</evidence>
<feature type="region of interest" description="Disordered" evidence="14">
    <location>
        <begin position="526"/>
        <end position="555"/>
    </location>
</feature>
<dbReference type="InterPro" id="IPR011257">
    <property type="entry name" value="DNA_glycosylase"/>
</dbReference>
<dbReference type="Gene3D" id="3.30.310.20">
    <property type="entry name" value="DNA-3-methyladenine glycosylase AlkA, N-terminal domain"/>
    <property type="match status" value="1"/>
</dbReference>
<dbReference type="InterPro" id="IPR003265">
    <property type="entry name" value="HhH-GPD_domain"/>
</dbReference>
<evidence type="ECO:0000256" key="6">
    <source>
        <dbReference type="ARBA" id="ARBA00022723"/>
    </source>
</evidence>
<proteinExistence type="predicted"/>
<evidence type="ECO:0000256" key="11">
    <source>
        <dbReference type="ARBA" id="ARBA00023159"/>
    </source>
</evidence>
<comment type="caution">
    <text evidence="16">The sequence shown here is derived from an EMBL/GenBank/DDBJ whole genome shotgun (WGS) entry which is preliminary data.</text>
</comment>
<evidence type="ECO:0000256" key="14">
    <source>
        <dbReference type="SAM" id="MobiDB-lite"/>
    </source>
</evidence>
<comment type="cofactor">
    <cofactor evidence="2">
        <name>Zn(2+)</name>
        <dbReference type="ChEBI" id="CHEBI:29105"/>
    </cofactor>
</comment>
<dbReference type="SUPFAM" id="SSF55945">
    <property type="entry name" value="TATA-box binding protein-like"/>
    <property type="match status" value="1"/>
</dbReference>
<evidence type="ECO:0000256" key="5">
    <source>
        <dbReference type="ARBA" id="ARBA00022679"/>
    </source>
</evidence>
<reference evidence="16 17" key="1">
    <citation type="submission" date="2023-02" db="EMBL/GenBank/DDBJ databases">
        <title>Bacterial whole genome sequence for Curvibacter sp. HBC28.</title>
        <authorList>
            <person name="Le V."/>
            <person name="Ko S.-R."/>
            <person name="Ahn C.-Y."/>
            <person name="Oh H.-M."/>
        </authorList>
    </citation>
    <scope>NUCLEOTIDE SEQUENCE [LARGE SCALE GENOMIC DNA]</scope>
    <source>
        <strain evidence="16 17">HBC28</strain>
    </source>
</reference>
<dbReference type="InterPro" id="IPR004026">
    <property type="entry name" value="Ada_DNA_repair_Zn-bd"/>
</dbReference>
<dbReference type="SMART" id="SM01009">
    <property type="entry name" value="AlkA_N"/>
    <property type="match status" value="1"/>
</dbReference>
<dbReference type="Pfam" id="PF06029">
    <property type="entry name" value="AlkA_N"/>
    <property type="match status" value="1"/>
</dbReference>
<keyword evidence="7" id="KW-0227">DNA damage</keyword>
<dbReference type="CDD" id="cd00056">
    <property type="entry name" value="ENDO3c"/>
    <property type="match status" value="1"/>
</dbReference>
<evidence type="ECO:0000256" key="4">
    <source>
        <dbReference type="ARBA" id="ARBA00022603"/>
    </source>
</evidence>
<keyword evidence="4" id="KW-0489">Methyltransferase</keyword>
<evidence type="ECO:0000256" key="1">
    <source>
        <dbReference type="ARBA" id="ARBA00000086"/>
    </source>
</evidence>
<accession>A0ABT5MEK9</accession>
<keyword evidence="10" id="KW-0238">DNA-binding</keyword>
<dbReference type="InterPro" id="IPR018062">
    <property type="entry name" value="HTH_AraC-typ_CS"/>
</dbReference>
<name>A0ABT5MEK9_9BURK</name>
<feature type="compositionally biased region" description="Low complexity" evidence="14">
    <location>
        <begin position="545"/>
        <end position="555"/>
    </location>
</feature>
<dbReference type="SUPFAM" id="SSF48150">
    <property type="entry name" value="DNA-glycosylase"/>
    <property type="match status" value="1"/>
</dbReference>
<feature type="region of interest" description="Disordered" evidence="14">
    <location>
        <begin position="1"/>
        <end position="23"/>
    </location>
</feature>
<gene>
    <name evidence="16" type="ORF">PSQ39_10270</name>
</gene>
<dbReference type="EMBL" id="JAQSIO010000003">
    <property type="protein sequence ID" value="MDD0815015.1"/>
    <property type="molecule type" value="Genomic_DNA"/>
</dbReference>
<feature type="region of interest" description="Disordered" evidence="14">
    <location>
        <begin position="224"/>
        <end position="258"/>
    </location>
</feature>
<keyword evidence="9" id="KW-0805">Transcription regulation</keyword>
<evidence type="ECO:0000259" key="15">
    <source>
        <dbReference type="PROSITE" id="PS01124"/>
    </source>
</evidence>
<dbReference type="Pfam" id="PF02805">
    <property type="entry name" value="Ada_Zn_binding"/>
    <property type="match status" value="1"/>
</dbReference>
<dbReference type="InterPro" id="IPR018060">
    <property type="entry name" value="HTH_AraC"/>
</dbReference>
<feature type="domain" description="HTH araC/xylS-type" evidence="15">
    <location>
        <begin position="143"/>
        <end position="225"/>
    </location>
</feature>
<keyword evidence="12" id="KW-0804">Transcription</keyword>
<keyword evidence="17" id="KW-1185">Reference proteome</keyword>
<dbReference type="InterPro" id="IPR009057">
    <property type="entry name" value="Homeodomain-like_sf"/>
</dbReference>
<dbReference type="InterPro" id="IPR037046">
    <property type="entry name" value="AlkA_N_sf"/>
</dbReference>
<keyword evidence="11" id="KW-0010">Activator</keyword>
<dbReference type="Pfam" id="PF00730">
    <property type="entry name" value="HhH-GPD"/>
    <property type="match status" value="1"/>
</dbReference>
<dbReference type="InterPro" id="IPR035451">
    <property type="entry name" value="Ada-like_dom_sf"/>
</dbReference>
<dbReference type="Pfam" id="PF12833">
    <property type="entry name" value="HTH_18"/>
    <property type="match status" value="1"/>
</dbReference>
<organism evidence="16 17">
    <name type="scientific">Curvibacter microcysteis</name>
    <dbReference type="NCBI Taxonomy" id="3026419"/>
    <lineage>
        <taxon>Bacteria</taxon>
        <taxon>Pseudomonadati</taxon>
        <taxon>Pseudomonadota</taxon>
        <taxon>Betaproteobacteria</taxon>
        <taxon>Burkholderiales</taxon>
        <taxon>Comamonadaceae</taxon>
        <taxon>Curvibacter</taxon>
    </lineage>
</organism>
<dbReference type="RefSeq" id="WP_273926678.1">
    <property type="nucleotide sequence ID" value="NZ_JAQSIO010000003.1"/>
</dbReference>
<dbReference type="SUPFAM" id="SSF46689">
    <property type="entry name" value="Homeodomain-like"/>
    <property type="match status" value="1"/>
</dbReference>
<dbReference type="SUPFAM" id="SSF57884">
    <property type="entry name" value="Ada DNA repair protein, N-terminal domain (N-Ada 10)"/>
    <property type="match status" value="1"/>
</dbReference>
<dbReference type="Proteomes" id="UP001528672">
    <property type="component" value="Unassembled WGS sequence"/>
</dbReference>
<dbReference type="SMART" id="SM00342">
    <property type="entry name" value="HTH_ARAC"/>
    <property type="match status" value="1"/>
</dbReference>
<dbReference type="PROSITE" id="PS01124">
    <property type="entry name" value="HTH_ARAC_FAMILY_2"/>
    <property type="match status" value="1"/>
</dbReference>
<keyword evidence="8" id="KW-0862">Zinc</keyword>
<dbReference type="PANTHER" id="PTHR43003">
    <property type="entry name" value="DNA-3-METHYLADENINE GLYCOSYLASE"/>
    <property type="match status" value="1"/>
</dbReference>
<keyword evidence="13" id="KW-0234">DNA repair</keyword>
<feature type="compositionally biased region" description="Basic and acidic residues" evidence="14">
    <location>
        <begin position="225"/>
        <end position="234"/>
    </location>
</feature>
<sequence length="597" mass="64350">MSRRRLDCPPAEPQPDLRSAHPGHLSQDADACYLALQTRDARFDGQFFTGVTSTGIYCRPVCAVRAPKRENCRFFELAAQAEQAGFRPCLRCRPELAPQLGAWSHTDATRIMVAEAARWLDEPAHWPRPHGASAQARSEGPLMARLAARLGVSDRHLRRLFETTLGVSPLQYLQTQRLLCAKQLLADTDLPITEIALASGFASVRRFNAAFLAHYGLSPSALRRPRLEPARTRDATPGPRPRAVEPRTPSGPATAPIRLGYRPPYDLATLGRFMAARAVMGLETVEPSVDGLRLQRTLQLQAPADGRRLTGWLRVEWQPARQQVQLSLSDALRPALPSLIRRVRQWLDLDADPAAIDAVLAPHFGPLQGLRVPGALDGFEMAVRAILGQQITVAAARTLCQRLVTQWGAPLPPEPGLPPGLSHLFPDAATLAGEGDGSALCATLGALGVVRQRQQAILALARAVHAGQLVLDGSAPLAATLADLQALPGVGDWTAQYIAMRALRWPDAFPAGDVVLQNALATRLVPAADPHRARPAGGPGPRPSPRAAAQATEAASAPWRPWRSYAVVRIWEHGAPTALQAVADAAPTEADMTPHSL</sequence>
<dbReference type="Gene3D" id="1.10.1670.10">
    <property type="entry name" value="Helix-hairpin-Helix base-excision DNA repair enzymes (C-terminal)"/>
    <property type="match status" value="1"/>
</dbReference>
<dbReference type="Gene3D" id="1.10.10.60">
    <property type="entry name" value="Homeodomain-like"/>
    <property type="match status" value="2"/>
</dbReference>
<evidence type="ECO:0000256" key="8">
    <source>
        <dbReference type="ARBA" id="ARBA00022833"/>
    </source>
</evidence>
<dbReference type="InterPro" id="IPR051912">
    <property type="entry name" value="Alkylbase_DNA_Glycosylase/TA"/>
</dbReference>
<keyword evidence="5" id="KW-0808">Transferase</keyword>
<dbReference type="PROSITE" id="PS00041">
    <property type="entry name" value="HTH_ARAC_FAMILY_1"/>
    <property type="match status" value="1"/>
</dbReference>
<evidence type="ECO:0000256" key="7">
    <source>
        <dbReference type="ARBA" id="ARBA00022763"/>
    </source>
</evidence>
<evidence type="ECO:0000256" key="2">
    <source>
        <dbReference type="ARBA" id="ARBA00001947"/>
    </source>
</evidence>
<dbReference type="EC" id="3.2.2.21" evidence="3"/>
<evidence type="ECO:0000256" key="10">
    <source>
        <dbReference type="ARBA" id="ARBA00023125"/>
    </source>
</evidence>
<evidence type="ECO:0000313" key="17">
    <source>
        <dbReference type="Proteomes" id="UP001528672"/>
    </source>
</evidence>